<sequence length="200" mass="21812">MWKNNHNNSTIILASRSPRRVELLKQIGLDCKIYPADIDESQLPDESPVQYVTRLAQEKAAACVTLMAAEYQDYPVIAADTTVALSGLVLGKPLDDNDARDMLASLSDSTHQVHTAVALNFNGGIEVLLSSTNVEMMPLSAEQIEEYIATGDHRDKAGSYGIQGLAGAWIKRIEGSYTGVMGLPIFETAALLRKHRIITI</sequence>
<comment type="catalytic activity">
    <reaction evidence="4">
        <text>dTTP + H2O = dTMP + diphosphate + H(+)</text>
        <dbReference type="Rhea" id="RHEA:28534"/>
        <dbReference type="ChEBI" id="CHEBI:15377"/>
        <dbReference type="ChEBI" id="CHEBI:15378"/>
        <dbReference type="ChEBI" id="CHEBI:33019"/>
        <dbReference type="ChEBI" id="CHEBI:37568"/>
        <dbReference type="ChEBI" id="CHEBI:63528"/>
        <dbReference type="EC" id="3.6.1.9"/>
    </reaction>
</comment>
<dbReference type="OrthoDB" id="9807767at2"/>
<gene>
    <name evidence="5" type="ordered locus">Mmol_0626</name>
</gene>
<feature type="site" description="Important for substrate specificity" evidence="4">
    <location>
        <position position="81"/>
    </location>
</feature>
<proteinExistence type="inferred from homology"/>
<keyword evidence="2 4" id="KW-0378">Hydrolase</keyword>
<evidence type="ECO:0000256" key="3">
    <source>
        <dbReference type="ARBA" id="ARBA00023080"/>
    </source>
</evidence>
<keyword evidence="4" id="KW-0963">Cytoplasm</keyword>
<dbReference type="HAMAP" id="MF_00528">
    <property type="entry name" value="Maf"/>
    <property type="match status" value="1"/>
</dbReference>
<reference evidence="5 6" key="2">
    <citation type="journal article" date="2011" name="J. Bacteriol.">
        <title>Genomes of three methylotrophs from a single niche uncover genetic and metabolic divergence of Methylophilaceae.</title>
        <authorList>
            <person name="Lapidus A."/>
            <person name="Clum A."/>
            <person name="Labutti K."/>
            <person name="Kaluzhnaya M.G."/>
            <person name="Lim S."/>
            <person name="Beck D.A."/>
            <person name="Glavina Del Rio T."/>
            <person name="Nolan M."/>
            <person name="Mavromatis K."/>
            <person name="Huntemann M."/>
            <person name="Lucas S."/>
            <person name="Lidstrom M.E."/>
            <person name="Ivanova N."/>
            <person name="Chistoserdova L."/>
        </authorList>
    </citation>
    <scope>NUCLEOTIDE SEQUENCE [LARGE SCALE GENOMIC DNA]</scope>
    <source>
        <strain evidence="6">JLW8 / ATCC BAA-1282 / DSM 17540</strain>
    </source>
</reference>
<evidence type="ECO:0000256" key="2">
    <source>
        <dbReference type="ARBA" id="ARBA00022801"/>
    </source>
</evidence>
<name>C6WUD7_METML</name>
<dbReference type="NCBIfam" id="TIGR00172">
    <property type="entry name" value="maf"/>
    <property type="match status" value="1"/>
</dbReference>
<dbReference type="HOGENOM" id="CLU_040416_2_1_4"/>
<comment type="subcellular location">
    <subcellularLocation>
        <location evidence="4">Cytoplasm</location>
    </subcellularLocation>
</comment>
<dbReference type="GO" id="GO:0009117">
    <property type="term" value="P:nucleotide metabolic process"/>
    <property type="evidence" value="ECO:0007669"/>
    <property type="project" value="UniProtKB-KW"/>
</dbReference>
<evidence type="ECO:0000256" key="1">
    <source>
        <dbReference type="ARBA" id="ARBA00001968"/>
    </source>
</evidence>
<dbReference type="CDD" id="cd00555">
    <property type="entry name" value="Maf"/>
    <property type="match status" value="1"/>
</dbReference>
<dbReference type="AlphaFoldDB" id="C6WUD7"/>
<dbReference type="InterPro" id="IPR003697">
    <property type="entry name" value="Maf-like"/>
</dbReference>
<dbReference type="KEGG" id="mmb:Mmol_0626"/>
<dbReference type="GO" id="GO:0036218">
    <property type="term" value="F:dTTP diphosphatase activity"/>
    <property type="evidence" value="ECO:0007669"/>
    <property type="project" value="RHEA"/>
</dbReference>
<evidence type="ECO:0000313" key="5">
    <source>
        <dbReference type="EMBL" id="ACT47536.1"/>
    </source>
</evidence>
<dbReference type="PANTHER" id="PTHR43213">
    <property type="entry name" value="BIFUNCTIONAL DTTP/UTP PYROPHOSPHATASE/METHYLTRANSFERASE PROTEIN-RELATED"/>
    <property type="match status" value="1"/>
</dbReference>
<comment type="cofactor">
    <cofactor evidence="1 4">
        <name>a divalent metal cation</name>
        <dbReference type="ChEBI" id="CHEBI:60240"/>
    </cofactor>
</comment>
<accession>C6WUD7</accession>
<feature type="site" description="Important for substrate specificity" evidence="4">
    <location>
        <position position="19"/>
    </location>
</feature>
<dbReference type="EC" id="3.6.1.9" evidence="4"/>
<reference evidence="6" key="1">
    <citation type="submission" date="2009-07" db="EMBL/GenBank/DDBJ databases">
        <title>Complete sequence of Methylotenera mobilis JLW8.</title>
        <authorList>
            <consortium name="US DOE Joint Genome Institute"/>
            <person name="Lucas S."/>
            <person name="Copeland A."/>
            <person name="Lapidus A."/>
            <person name="Glavina del Rio T."/>
            <person name="Tice H."/>
            <person name="Bruce D."/>
            <person name="Goodwin L."/>
            <person name="Pitluck S."/>
            <person name="LaButti K.M."/>
            <person name="Clum A."/>
            <person name="Larimer F."/>
            <person name="Land M."/>
            <person name="Hauser L."/>
            <person name="Kyrpides N."/>
            <person name="Mikhailova N."/>
            <person name="Kayluzhnaya M."/>
            <person name="Chistoserdova L."/>
        </authorList>
    </citation>
    <scope>NUCLEOTIDE SEQUENCE [LARGE SCALE GENOMIC DNA]</scope>
    <source>
        <strain evidence="6">JLW8 / ATCC BAA-1282 / DSM 17540</strain>
    </source>
</reference>
<dbReference type="Proteomes" id="UP000002742">
    <property type="component" value="Chromosome"/>
</dbReference>
<comment type="similarity">
    <text evidence="4">Belongs to the Maf family. YhdE subfamily.</text>
</comment>
<dbReference type="Gene3D" id="3.90.950.10">
    <property type="match status" value="1"/>
</dbReference>
<keyword evidence="6" id="KW-1185">Reference proteome</keyword>
<evidence type="ECO:0000313" key="6">
    <source>
        <dbReference type="Proteomes" id="UP000002742"/>
    </source>
</evidence>
<dbReference type="Pfam" id="PF02545">
    <property type="entry name" value="Maf"/>
    <property type="match status" value="1"/>
</dbReference>
<dbReference type="SUPFAM" id="SSF52972">
    <property type="entry name" value="ITPase-like"/>
    <property type="match status" value="1"/>
</dbReference>
<feature type="site" description="Important for substrate specificity" evidence="4">
    <location>
        <position position="163"/>
    </location>
</feature>
<dbReference type="PANTHER" id="PTHR43213:SF5">
    <property type="entry name" value="BIFUNCTIONAL DTTP_UTP PYROPHOSPHATASE_METHYLTRANSFERASE PROTEIN-RELATED"/>
    <property type="match status" value="1"/>
</dbReference>
<dbReference type="InterPro" id="IPR029001">
    <property type="entry name" value="ITPase-like_fam"/>
</dbReference>
<dbReference type="STRING" id="583345.Mmol_0626"/>
<comment type="caution">
    <text evidence="4">Lacks conserved residue(s) required for the propagation of feature annotation.</text>
</comment>
<dbReference type="GO" id="GO:0036221">
    <property type="term" value="F:UTP diphosphatase activity"/>
    <property type="evidence" value="ECO:0007669"/>
    <property type="project" value="RHEA"/>
</dbReference>
<dbReference type="PIRSF" id="PIRSF006305">
    <property type="entry name" value="Maf"/>
    <property type="match status" value="1"/>
</dbReference>
<keyword evidence="3 4" id="KW-0546">Nucleotide metabolism</keyword>
<dbReference type="EMBL" id="CP001672">
    <property type="protein sequence ID" value="ACT47536.1"/>
    <property type="molecule type" value="Genomic_DNA"/>
</dbReference>
<comment type="catalytic activity">
    <reaction evidence="4">
        <text>UTP + H2O = UMP + diphosphate + H(+)</text>
        <dbReference type="Rhea" id="RHEA:29395"/>
        <dbReference type="ChEBI" id="CHEBI:15377"/>
        <dbReference type="ChEBI" id="CHEBI:15378"/>
        <dbReference type="ChEBI" id="CHEBI:33019"/>
        <dbReference type="ChEBI" id="CHEBI:46398"/>
        <dbReference type="ChEBI" id="CHEBI:57865"/>
        <dbReference type="EC" id="3.6.1.9"/>
    </reaction>
</comment>
<comment type="function">
    <text evidence="4">Nucleoside triphosphate pyrophosphatase that hydrolyzes dTTP and UTP. May have a dual role in cell division arrest and in preventing the incorporation of modified nucleotides into cellular nucleic acids.</text>
</comment>
<evidence type="ECO:0000256" key="4">
    <source>
        <dbReference type="HAMAP-Rule" id="MF_00528"/>
    </source>
</evidence>
<protein>
    <recommendedName>
        <fullName evidence="4">dTTP/UTP pyrophosphatase</fullName>
        <shortName evidence="4">dTTPase/UTPase</shortName>
        <ecNumber evidence="4">3.6.1.9</ecNumber>
    </recommendedName>
    <alternativeName>
        <fullName evidence="4">Nucleoside triphosphate pyrophosphatase</fullName>
    </alternativeName>
    <alternativeName>
        <fullName evidence="4">Nucleotide pyrophosphatase</fullName>
        <shortName evidence="4">Nucleotide PPase</shortName>
    </alternativeName>
</protein>
<dbReference type="GO" id="GO:0005737">
    <property type="term" value="C:cytoplasm"/>
    <property type="evidence" value="ECO:0007669"/>
    <property type="project" value="UniProtKB-SubCell"/>
</dbReference>
<dbReference type="RefSeq" id="WP_015831573.1">
    <property type="nucleotide sequence ID" value="NC_012968.1"/>
</dbReference>
<organism evidence="5 6">
    <name type="scientific">Methylotenera mobilis (strain JLW8 / ATCC BAA-1282 / DSM 17540)</name>
    <dbReference type="NCBI Taxonomy" id="583345"/>
    <lineage>
        <taxon>Bacteria</taxon>
        <taxon>Pseudomonadati</taxon>
        <taxon>Pseudomonadota</taxon>
        <taxon>Betaproteobacteria</taxon>
        <taxon>Nitrosomonadales</taxon>
        <taxon>Methylophilaceae</taxon>
        <taxon>Methylotenera</taxon>
    </lineage>
</organism>
<dbReference type="eggNOG" id="COG0424">
    <property type="taxonomic scope" value="Bacteria"/>
</dbReference>
<feature type="active site" description="Proton acceptor" evidence="4">
    <location>
        <position position="80"/>
    </location>
</feature>